<dbReference type="InterPro" id="IPR049492">
    <property type="entry name" value="BD-FAE-like_dom"/>
</dbReference>
<dbReference type="SUPFAM" id="SSF53474">
    <property type="entry name" value="alpha/beta-Hydrolases"/>
    <property type="match status" value="1"/>
</dbReference>
<dbReference type="GO" id="GO:0016787">
    <property type="term" value="F:hydrolase activity"/>
    <property type="evidence" value="ECO:0007669"/>
    <property type="project" value="UniProtKB-KW"/>
</dbReference>
<gene>
    <name evidence="2" type="ORF">JM658_01375</name>
</gene>
<dbReference type="EMBL" id="JAETXX010000001">
    <property type="protein sequence ID" value="MCF8713465.1"/>
    <property type="molecule type" value="Genomic_DNA"/>
</dbReference>
<keyword evidence="2" id="KW-0378">Hydrolase</keyword>
<dbReference type="RefSeq" id="WP_236957436.1">
    <property type="nucleotide sequence ID" value="NZ_JAETXX010000001.1"/>
</dbReference>
<comment type="caution">
    <text evidence="2">The sequence shown here is derived from an EMBL/GenBank/DDBJ whole genome shotgun (WGS) entry which is preliminary data.</text>
</comment>
<reference evidence="2 3" key="1">
    <citation type="submission" date="2021-01" db="EMBL/GenBank/DDBJ databases">
        <title>Genome sequencing of Joostella atrarenae M1-2 (= KCTC 23194).</title>
        <authorList>
            <person name="Zakaria M.R."/>
            <person name="Lam M.Q."/>
            <person name="Chong C.S."/>
        </authorList>
    </citation>
    <scope>NUCLEOTIDE SEQUENCE [LARGE SCALE GENOMIC DNA]</scope>
    <source>
        <strain evidence="2 3">M1-2</strain>
    </source>
</reference>
<organism evidence="2 3">
    <name type="scientific">Joostella atrarenae</name>
    <dbReference type="NCBI Taxonomy" id="679257"/>
    <lineage>
        <taxon>Bacteria</taxon>
        <taxon>Pseudomonadati</taxon>
        <taxon>Bacteroidota</taxon>
        <taxon>Flavobacteriia</taxon>
        <taxon>Flavobacteriales</taxon>
        <taxon>Flavobacteriaceae</taxon>
        <taxon>Joostella</taxon>
    </lineage>
</organism>
<name>A0ABS9IZ54_9FLAO</name>
<evidence type="ECO:0000313" key="2">
    <source>
        <dbReference type="EMBL" id="MCF8713465.1"/>
    </source>
</evidence>
<evidence type="ECO:0000313" key="3">
    <source>
        <dbReference type="Proteomes" id="UP000829517"/>
    </source>
</evidence>
<sequence length="281" mass="32357">MHINRNIVLEGKHKRPILVDTYCNKEINGQPIVIFCHGYKGFKDWGYWDLVAKEFANNGICFVKFNFSHNGGTVKQPIDFPDLEAFALNNFTIELDDLETVIDWIISSNNELSEKINTSDITLIGHSRGGGIVTIKAAEDKKITKLITWASVSDFKARFADEKARAYWKEQGVIYIENSRTKQQLPHYYQFYEDFIKNEERFTIKNSAENIDIPFLIIHGTKDPTVDLREGEALHNWGSKSKLLVIDEADHVFGGKHPWEEKKLPQHMKQIVEASINFIVK</sequence>
<proteinExistence type="predicted"/>
<evidence type="ECO:0000259" key="1">
    <source>
        <dbReference type="Pfam" id="PF20434"/>
    </source>
</evidence>
<accession>A0ABS9IZ54</accession>
<keyword evidence="3" id="KW-1185">Reference proteome</keyword>
<dbReference type="Gene3D" id="3.40.50.1820">
    <property type="entry name" value="alpha/beta hydrolase"/>
    <property type="match status" value="1"/>
</dbReference>
<dbReference type="PANTHER" id="PTHR42886">
    <property type="entry name" value="RE40534P-RELATED"/>
    <property type="match status" value="1"/>
</dbReference>
<feature type="domain" description="BD-FAE-like" evidence="1">
    <location>
        <begin position="89"/>
        <end position="237"/>
    </location>
</feature>
<dbReference type="PANTHER" id="PTHR42886:SF53">
    <property type="entry name" value="ALPHA_BETA-HYDROLASES SUPERFAMILY PROTEIN"/>
    <property type="match status" value="1"/>
</dbReference>
<protein>
    <submittedName>
        <fullName evidence="2">Alpha/beta hydrolase fold domain-containing protein</fullName>
    </submittedName>
</protein>
<dbReference type="InterPro" id="IPR029058">
    <property type="entry name" value="AB_hydrolase_fold"/>
</dbReference>
<dbReference type="Proteomes" id="UP000829517">
    <property type="component" value="Unassembled WGS sequence"/>
</dbReference>
<dbReference type="Pfam" id="PF20434">
    <property type="entry name" value="BD-FAE"/>
    <property type="match status" value="1"/>
</dbReference>